<keyword evidence="2" id="KW-1185">Reference proteome</keyword>
<dbReference type="OrthoDB" id="3025222at2759"/>
<reference evidence="1" key="1">
    <citation type="submission" date="2020-11" db="EMBL/GenBank/DDBJ databases">
        <authorList>
            <consortium name="DOE Joint Genome Institute"/>
            <person name="Ahrendt S."/>
            <person name="Riley R."/>
            <person name="Andreopoulos W."/>
            <person name="LaButti K."/>
            <person name="Pangilinan J."/>
            <person name="Ruiz-duenas F.J."/>
            <person name="Barrasa J.M."/>
            <person name="Sanchez-Garcia M."/>
            <person name="Camarero S."/>
            <person name="Miyauchi S."/>
            <person name="Serrano A."/>
            <person name="Linde D."/>
            <person name="Babiker R."/>
            <person name="Drula E."/>
            <person name="Ayuso-Fernandez I."/>
            <person name="Pacheco R."/>
            <person name="Padilla G."/>
            <person name="Ferreira P."/>
            <person name="Barriuso J."/>
            <person name="Kellner H."/>
            <person name="Castanera R."/>
            <person name="Alfaro M."/>
            <person name="Ramirez L."/>
            <person name="Pisabarro A.G."/>
            <person name="Kuo A."/>
            <person name="Tritt A."/>
            <person name="Lipzen A."/>
            <person name="He G."/>
            <person name="Yan M."/>
            <person name="Ng V."/>
            <person name="Cullen D."/>
            <person name="Martin F."/>
            <person name="Rosso M.-N."/>
            <person name="Henrissat B."/>
            <person name="Hibbett D."/>
            <person name="Martinez A.T."/>
            <person name="Grigoriev I.V."/>
        </authorList>
    </citation>
    <scope>NUCLEOTIDE SEQUENCE</scope>
    <source>
        <strain evidence="1">AH 44721</strain>
    </source>
</reference>
<accession>A0A9P5TFW8</accession>
<proteinExistence type="predicted"/>
<dbReference type="AlphaFoldDB" id="A0A9P5TFW8"/>
<evidence type="ECO:0000313" key="2">
    <source>
        <dbReference type="Proteomes" id="UP000724874"/>
    </source>
</evidence>
<evidence type="ECO:0000313" key="1">
    <source>
        <dbReference type="EMBL" id="KAF8875959.1"/>
    </source>
</evidence>
<comment type="caution">
    <text evidence="1">The sequence shown here is derived from an EMBL/GenBank/DDBJ whole genome shotgun (WGS) entry which is preliminary data.</text>
</comment>
<organism evidence="1 2">
    <name type="scientific">Gymnopilus junonius</name>
    <name type="common">Spectacular rustgill mushroom</name>
    <name type="synonym">Gymnopilus spectabilis subsp. junonius</name>
    <dbReference type="NCBI Taxonomy" id="109634"/>
    <lineage>
        <taxon>Eukaryota</taxon>
        <taxon>Fungi</taxon>
        <taxon>Dikarya</taxon>
        <taxon>Basidiomycota</taxon>
        <taxon>Agaricomycotina</taxon>
        <taxon>Agaricomycetes</taxon>
        <taxon>Agaricomycetidae</taxon>
        <taxon>Agaricales</taxon>
        <taxon>Agaricineae</taxon>
        <taxon>Hymenogastraceae</taxon>
        <taxon>Gymnopilus</taxon>
    </lineage>
</organism>
<protein>
    <submittedName>
        <fullName evidence="1">Uncharacterized protein</fullName>
    </submittedName>
</protein>
<gene>
    <name evidence="1" type="ORF">CPB84DRAFT_1853111</name>
</gene>
<dbReference type="Proteomes" id="UP000724874">
    <property type="component" value="Unassembled WGS sequence"/>
</dbReference>
<dbReference type="EMBL" id="JADNYJ010000189">
    <property type="protein sequence ID" value="KAF8875959.1"/>
    <property type="molecule type" value="Genomic_DNA"/>
</dbReference>
<name>A0A9P5TFW8_GYMJU</name>
<sequence>MAVITPETEDDPQIYLLDPFFYPCCPSTTPDPASSAARLIKGLQANELTTSFLATALPPFLLHTAATRPGHVDNVLQTLKLLSNTSSLPLVEDWDSHPNATFAETFSVTFPDDLNDAIRGPIEITEHHSYVAASLLGARARSMGMLTTPDIVGSVAEGLGFPDEVLFHYEGDIAEIAIIGACVQLLGGASSLVKDQPDRFAKNKILAALDRIQSKENDVLIKFTKDHLQKEPLVDLSSAEIVTNLKEKGWHFIVDV</sequence>